<dbReference type="Proteomes" id="UP000001555">
    <property type="component" value="Unassembled WGS sequence"/>
</dbReference>
<dbReference type="AlphaFoldDB" id="B7Q4R0"/>
<dbReference type="EMBL" id="ABJB010428816">
    <property type="status" value="NOT_ANNOTATED_CDS"/>
    <property type="molecule type" value="Genomic_DNA"/>
</dbReference>
<dbReference type="VEuPathDB" id="VectorBase:ISCW021760"/>
<keyword evidence="3" id="KW-1185">Reference proteome</keyword>
<evidence type="ECO:0000313" key="1">
    <source>
        <dbReference type="EMBL" id="EEC13832.1"/>
    </source>
</evidence>
<dbReference type="EMBL" id="DS857340">
    <property type="protein sequence ID" value="EEC13832.1"/>
    <property type="molecule type" value="Genomic_DNA"/>
</dbReference>
<dbReference type="PaxDb" id="6945-B7Q4R0"/>
<sequence>MCVRHALESLARDARARGLQGLSPHRRDSASPLPLQHQTFVLVAGKVRVTNCPPPTAQDDSAQSR</sequence>
<dbReference type="InParanoid" id="B7Q4R0"/>
<protein>
    <submittedName>
        <fullName evidence="1 2">Uncharacterized protein</fullName>
    </submittedName>
</protein>
<dbReference type="VEuPathDB" id="VectorBase:ISCI021760"/>
<reference evidence="2" key="2">
    <citation type="submission" date="2020-05" db="UniProtKB">
        <authorList>
            <consortium name="EnsemblMetazoa"/>
        </authorList>
    </citation>
    <scope>IDENTIFICATION</scope>
    <source>
        <strain evidence="2">wikel</strain>
    </source>
</reference>
<name>B7Q4R0_IXOSC</name>
<proteinExistence type="predicted"/>
<gene>
    <name evidence="1" type="ORF">IscW_ISCW021760</name>
</gene>
<evidence type="ECO:0000313" key="2">
    <source>
        <dbReference type="EnsemblMetazoa" id="ISCW021760-PA"/>
    </source>
</evidence>
<evidence type="ECO:0000313" key="3">
    <source>
        <dbReference type="Proteomes" id="UP000001555"/>
    </source>
</evidence>
<dbReference type="EnsemblMetazoa" id="ISCW021760-RA">
    <property type="protein sequence ID" value="ISCW021760-PA"/>
    <property type="gene ID" value="ISCW021760"/>
</dbReference>
<reference evidence="1 3" key="1">
    <citation type="submission" date="2008-03" db="EMBL/GenBank/DDBJ databases">
        <title>Annotation of Ixodes scapularis.</title>
        <authorList>
            <consortium name="Ixodes scapularis Genome Project Consortium"/>
            <person name="Caler E."/>
            <person name="Hannick L.I."/>
            <person name="Bidwell S."/>
            <person name="Joardar V."/>
            <person name="Thiagarajan M."/>
            <person name="Amedeo P."/>
            <person name="Galinsky K.J."/>
            <person name="Schobel S."/>
            <person name="Inman J."/>
            <person name="Hostetler J."/>
            <person name="Miller J."/>
            <person name="Hammond M."/>
            <person name="Megy K."/>
            <person name="Lawson D."/>
            <person name="Kodira C."/>
            <person name="Sutton G."/>
            <person name="Meyer J."/>
            <person name="Hill C.A."/>
            <person name="Birren B."/>
            <person name="Nene V."/>
            <person name="Collins F."/>
            <person name="Alarcon-Chaidez F."/>
            <person name="Wikel S."/>
            <person name="Strausberg R."/>
        </authorList>
    </citation>
    <scope>NUCLEOTIDE SEQUENCE [LARGE SCALE GENOMIC DNA]</scope>
    <source>
        <strain evidence="3">Wikel</strain>
        <strain evidence="1">Wikel colony</strain>
    </source>
</reference>
<dbReference type="HOGENOM" id="CLU_2852184_0_0_1"/>
<organism>
    <name type="scientific">Ixodes scapularis</name>
    <name type="common">Black-legged tick</name>
    <name type="synonym">Deer tick</name>
    <dbReference type="NCBI Taxonomy" id="6945"/>
    <lineage>
        <taxon>Eukaryota</taxon>
        <taxon>Metazoa</taxon>
        <taxon>Ecdysozoa</taxon>
        <taxon>Arthropoda</taxon>
        <taxon>Chelicerata</taxon>
        <taxon>Arachnida</taxon>
        <taxon>Acari</taxon>
        <taxon>Parasitiformes</taxon>
        <taxon>Ixodida</taxon>
        <taxon>Ixodoidea</taxon>
        <taxon>Ixodidae</taxon>
        <taxon>Ixodinae</taxon>
        <taxon>Ixodes</taxon>
    </lineage>
</organism>
<accession>B7Q4R0</accession>